<comment type="caution">
    <text evidence="11">The sequence shown here is derived from an EMBL/GenBank/DDBJ whole genome shotgun (WGS) entry which is preliminary data.</text>
</comment>
<dbReference type="FunFam" id="3.20.20.70:FF:000016">
    <property type="entry name" value="Triosephosphate isomerase"/>
    <property type="match status" value="1"/>
</dbReference>
<keyword evidence="8 9" id="KW-0413">Isomerase</keyword>
<dbReference type="Gene3D" id="3.20.20.70">
    <property type="entry name" value="Aldolase class I"/>
    <property type="match status" value="1"/>
</dbReference>
<comment type="similarity">
    <text evidence="4 9 10">Belongs to the triosephosphate isomerase family.</text>
</comment>
<keyword evidence="6 9" id="KW-0963">Cytoplasm</keyword>
<gene>
    <name evidence="9 11" type="primary">tpiA</name>
    <name evidence="11" type="ORF">GCM10010964_34070</name>
</gene>
<name>A0A8J3EDL3_9PROT</name>
<dbReference type="Pfam" id="PF00121">
    <property type="entry name" value="TIM"/>
    <property type="match status" value="1"/>
</dbReference>
<dbReference type="GO" id="GO:0019563">
    <property type="term" value="P:glycerol catabolic process"/>
    <property type="evidence" value="ECO:0007669"/>
    <property type="project" value="TreeGrafter"/>
</dbReference>
<proteinExistence type="inferred from homology"/>
<dbReference type="NCBIfam" id="TIGR00419">
    <property type="entry name" value="tim"/>
    <property type="match status" value="1"/>
</dbReference>
<evidence type="ECO:0000256" key="2">
    <source>
        <dbReference type="ARBA" id="ARBA00004680"/>
    </source>
</evidence>
<evidence type="ECO:0000256" key="7">
    <source>
        <dbReference type="ARBA" id="ARBA00023152"/>
    </source>
</evidence>
<dbReference type="EMBL" id="BMKS01000012">
    <property type="protein sequence ID" value="GGG43873.1"/>
    <property type="molecule type" value="Genomic_DNA"/>
</dbReference>
<dbReference type="PROSITE" id="PS51440">
    <property type="entry name" value="TIM_2"/>
    <property type="match status" value="1"/>
</dbReference>
<dbReference type="EC" id="5.3.1.1" evidence="9 10"/>
<comment type="catalytic activity">
    <reaction evidence="1">
        <text>L-erythrulose 1-phosphate = D-erythrulose 4-phosphate</text>
        <dbReference type="Rhea" id="RHEA:49588"/>
        <dbReference type="ChEBI" id="CHEBI:58002"/>
        <dbReference type="ChEBI" id="CHEBI:90796"/>
        <dbReference type="EC" id="5.3.1.33"/>
    </reaction>
</comment>
<dbReference type="InterPro" id="IPR020861">
    <property type="entry name" value="Triosephosphate_isomerase_AS"/>
</dbReference>
<dbReference type="InterPro" id="IPR022896">
    <property type="entry name" value="TrioseP_Isoase_bac/euk"/>
</dbReference>
<comment type="pathway">
    <text evidence="2 9 10">Carbohydrate degradation; glycolysis; D-glyceraldehyde 3-phosphate from glycerone phosphate: step 1/1.</text>
</comment>
<evidence type="ECO:0000256" key="4">
    <source>
        <dbReference type="ARBA" id="ARBA00007422"/>
    </source>
</evidence>
<dbReference type="GO" id="GO:0006094">
    <property type="term" value="P:gluconeogenesis"/>
    <property type="evidence" value="ECO:0007669"/>
    <property type="project" value="UniProtKB-UniRule"/>
</dbReference>
<evidence type="ECO:0000256" key="5">
    <source>
        <dbReference type="ARBA" id="ARBA00022432"/>
    </source>
</evidence>
<dbReference type="InterPro" id="IPR000652">
    <property type="entry name" value="Triosephosphate_isomerase"/>
</dbReference>
<dbReference type="GO" id="GO:0005829">
    <property type="term" value="C:cytosol"/>
    <property type="evidence" value="ECO:0007669"/>
    <property type="project" value="TreeGrafter"/>
</dbReference>
<keyword evidence="5 9" id="KW-0312">Gluconeogenesis</keyword>
<evidence type="ECO:0000256" key="1">
    <source>
        <dbReference type="ARBA" id="ARBA00000148"/>
    </source>
</evidence>
<dbReference type="HAMAP" id="MF_00147_B">
    <property type="entry name" value="TIM_B"/>
    <property type="match status" value="1"/>
</dbReference>
<dbReference type="AlphaFoldDB" id="A0A8J3EDL3"/>
<comment type="catalytic activity">
    <reaction evidence="9 10">
        <text>D-glyceraldehyde 3-phosphate = dihydroxyacetone phosphate</text>
        <dbReference type="Rhea" id="RHEA:18585"/>
        <dbReference type="ChEBI" id="CHEBI:57642"/>
        <dbReference type="ChEBI" id="CHEBI:59776"/>
        <dbReference type="EC" id="5.3.1.1"/>
    </reaction>
</comment>
<keyword evidence="7 9" id="KW-0324">Glycolysis</keyword>
<dbReference type="UniPathway" id="UPA00138"/>
<evidence type="ECO:0000313" key="12">
    <source>
        <dbReference type="Proteomes" id="UP000597507"/>
    </source>
</evidence>
<protein>
    <recommendedName>
        <fullName evidence="9 10">Triosephosphate isomerase</fullName>
        <shortName evidence="9">TIM</shortName>
        <shortName evidence="9">TPI</shortName>
        <ecNumber evidence="9 10">5.3.1.1</ecNumber>
    </recommendedName>
    <alternativeName>
        <fullName evidence="9">Triose-phosphate isomerase</fullName>
    </alternativeName>
</protein>
<comment type="pathway">
    <text evidence="3">Carbohydrate metabolism; erythritol degradation.</text>
</comment>
<dbReference type="Proteomes" id="UP000597507">
    <property type="component" value="Unassembled WGS sequence"/>
</dbReference>
<sequence>MIPQPIAACEEGRAAMTPGIRPLIAGNWKMHGLRAEGLALARAVAAGAGGVAAELLVCPPATLIAAVAEALAGTPVAVGGQDCHEREKGPHTGDVSAPMLADAGARYVILGHSERRAEHGETDAQVRAKAMAALAAGLTPIVCVGESEAQRLAGEAEPVVARQLAGSLPEDFAVQGGVVAYEPVWAIGTGRTPTETDIAAMHGAIRAQLTRGTGGPAGARVRILYGGSVKPGNAAAILSQPDVDGALVGGASLVAADFLAIAAAAGASPARR</sequence>
<dbReference type="GO" id="GO:0006096">
    <property type="term" value="P:glycolytic process"/>
    <property type="evidence" value="ECO:0007669"/>
    <property type="project" value="UniProtKB-UniRule"/>
</dbReference>
<dbReference type="GO" id="GO:0004807">
    <property type="term" value="F:triose-phosphate isomerase activity"/>
    <property type="evidence" value="ECO:0007669"/>
    <property type="project" value="UniProtKB-UniRule"/>
</dbReference>
<accession>A0A8J3EDL3</accession>
<evidence type="ECO:0000256" key="3">
    <source>
        <dbReference type="ARBA" id="ARBA00004939"/>
    </source>
</evidence>
<comment type="subunit">
    <text evidence="9 10">Homodimer.</text>
</comment>
<dbReference type="UniPathway" id="UPA00109">
    <property type="reaction ID" value="UER00189"/>
</dbReference>
<dbReference type="CDD" id="cd00311">
    <property type="entry name" value="TIM"/>
    <property type="match status" value="1"/>
</dbReference>
<dbReference type="InterPro" id="IPR013785">
    <property type="entry name" value="Aldolase_TIM"/>
</dbReference>
<evidence type="ECO:0000256" key="9">
    <source>
        <dbReference type="HAMAP-Rule" id="MF_00147"/>
    </source>
</evidence>
<comment type="subcellular location">
    <subcellularLocation>
        <location evidence="9 10">Cytoplasm</location>
    </subcellularLocation>
</comment>
<keyword evidence="12" id="KW-1185">Reference proteome</keyword>
<feature type="binding site" evidence="9">
    <location>
        <position position="228"/>
    </location>
    <ligand>
        <name>substrate</name>
    </ligand>
</feature>
<feature type="binding site" evidence="9">
    <location>
        <position position="188"/>
    </location>
    <ligand>
        <name>substrate</name>
    </ligand>
</feature>
<dbReference type="PROSITE" id="PS00171">
    <property type="entry name" value="TIM_1"/>
    <property type="match status" value="1"/>
</dbReference>
<feature type="binding site" evidence="9">
    <location>
        <begin position="249"/>
        <end position="250"/>
    </location>
    <ligand>
        <name>substrate</name>
    </ligand>
</feature>
<feature type="active site" description="Electrophile" evidence="9">
    <location>
        <position position="112"/>
    </location>
</feature>
<dbReference type="UniPathway" id="UPA01066"/>
<feature type="binding site" evidence="9">
    <location>
        <begin position="27"/>
        <end position="29"/>
    </location>
    <ligand>
        <name>substrate</name>
    </ligand>
</feature>
<dbReference type="SUPFAM" id="SSF51351">
    <property type="entry name" value="Triosephosphate isomerase (TIM)"/>
    <property type="match status" value="1"/>
</dbReference>
<dbReference type="GO" id="GO:0046166">
    <property type="term" value="P:glyceraldehyde-3-phosphate biosynthetic process"/>
    <property type="evidence" value="ECO:0007669"/>
    <property type="project" value="TreeGrafter"/>
</dbReference>
<dbReference type="InterPro" id="IPR035990">
    <property type="entry name" value="TIM_sf"/>
</dbReference>
<dbReference type="PANTHER" id="PTHR21139">
    <property type="entry name" value="TRIOSEPHOSPHATE ISOMERASE"/>
    <property type="match status" value="1"/>
</dbReference>
<evidence type="ECO:0000313" key="11">
    <source>
        <dbReference type="EMBL" id="GGG43873.1"/>
    </source>
</evidence>
<evidence type="ECO:0000256" key="6">
    <source>
        <dbReference type="ARBA" id="ARBA00022490"/>
    </source>
</evidence>
<comment type="function">
    <text evidence="9">Involved in the gluconeogenesis. Catalyzes stereospecifically the conversion of dihydroxyacetone phosphate (DHAP) to D-glyceraldehyde-3-phosphate (G3P).</text>
</comment>
<comment type="pathway">
    <text evidence="9 10">Carbohydrate biosynthesis; gluconeogenesis.</text>
</comment>
<dbReference type="PANTHER" id="PTHR21139:SF42">
    <property type="entry name" value="TRIOSEPHOSPHATE ISOMERASE"/>
    <property type="match status" value="1"/>
</dbReference>
<evidence type="ECO:0000256" key="10">
    <source>
        <dbReference type="RuleBase" id="RU363013"/>
    </source>
</evidence>
<organism evidence="11 12">
    <name type="scientific">Caldovatus sediminis</name>
    <dbReference type="NCBI Taxonomy" id="2041189"/>
    <lineage>
        <taxon>Bacteria</taxon>
        <taxon>Pseudomonadati</taxon>
        <taxon>Pseudomonadota</taxon>
        <taxon>Alphaproteobacteria</taxon>
        <taxon>Acetobacterales</taxon>
        <taxon>Roseomonadaceae</taxon>
        <taxon>Caldovatus</taxon>
    </lineage>
</organism>
<reference evidence="11 12" key="1">
    <citation type="journal article" date="2014" name="Int. J. Syst. Evol. Microbiol.">
        <title>Complete genome sequence of Corynebacterium casei LMG S-19264T (=DSM 44701T), isolated from a smear-ripened cheese.</title>
        <authorList>
            <consortium name="US DOE Joint Genome Institute (JGI-PGF)"/>
            <person name="Walter F."/>
            <person name="Albersmeier A."/>
            <person name="Kalinowski J."/>
            <person name="Ruckert C."/>
        </authorList>
    </citation>
    <scope>NUCLEOTIDE SEQUENCE [LARGE SCALE GENOMIC DNA]</scope>
    <source>
        <strain evidence="11 12">CGMCC 1.16330</strain>
    </source>
</reference>
<evidence type="ECO:0000256" key="8">
    <source>
        <dbReference type="ARBA" id="ARBA00023235"/>
    </source>
</evidence>
<feature type="active site" description="Proton acceptor" evidence="9">
    <location>
        <position position="182"/>
    </location>
</feature>